<dbReference type="EMBL" id="FNRL01000012">
    <property type="protein sequence ID" value="SEA68462.1"/>
    <property type="molecule type" value="Genomic_DNA"/>
</dbReference>
<dbReference type="NCBIfam" id="TIGR01200">
    <property type="entry name" value="GLPGLI"/>
    <property type="match status" value="1"/>
</dbReference>
<organism evidence="1 2">
    <name type="scientific">Chitinophaga terrae</name>
    <name type="common">ex Kim and Jung 2007</name>
    <dbReference type="NCBI Taxonomy" id="408074"/>
    <lineage>
        <taxon>Bacteria</taxon>
        <taxon>Pseudomonadati</taxon>
        <taxon>Bacteroidota</taxon>
        <taxon>Chitinophagia</taxon>
        <taxon>Chitinophagales</taxon>
        <taxon>Chitinophagaceae</taxon>
        <taxon>Chitinophaga</taxon>
    </lineage>
</organism>
<dbReference type="Pfam" id="PF09697">
    <property type="entry name" value="Porph_ging"/>
    <property type="match status" value="1"/>
</dbReference>
<evidence type="ECO:0000313" key="1">
    <source>
        <dbReference type="EMBL" id="SEA68462.1"/>
    </source>
</evidence>
<gene>
    <name evidence="1" type="ORF">SAMN05660909_03007</name>
</gene>
<name>A0A1H4D871_9BACT</name>
<dbReference type="Proteomes" id="UP000199656">
    <property type="component" value="Unassembled WGS sequence"/>
</dbReference>
<proteinExistence type="predicted"/>
<protein>
    <submittedName>
        <fullName evidence="1">GLPGLI family protein</fullName>
    </submittedName>
</protein>
<dbReference type="RefSeq" id="WP_089762738.1">
    <property type="nucleotide sequence ID" value="NZ_BKAT01000018.1"/>
</dbReference>
<reference evidence="2" key="1">
    <citation type="submission" date="2016-10" db="EMBL/GenBank/DDBJ databases">
        <authorList>
            <person name="Varghese N."/>
            <person name="Submissions S."/>
        </authorList>
    </citation>
    <scope>NUCLEOTIDE SEQUENCE [LARGE SCALE GENOMIC DNA]</scope>
    <source>
        <strain evidence="2">DSM 23920</strain>
    </source>
</reference>
<evidence type="ECO:0000313" key="2">
    <source>
        <dbReference type="Proteomes" id="UP000199656"/>
    </source>
</evidence>
<dbReference type="STRING" id="408074.SAMN05660909_03007"/>
<dbReference type="OrthoDB" id="1440774at2"/>
<dbReference type="AlphaFoldDB" id="A0A1H4D871"/>
<sequence length="241" mass="26868">MRYVLLFLFIFLGTLVFGQSPPLPVEGSIVFERKENSAYFKKKWGTSNTGDQAPDFKSLFFELKFTGTKSVYMPVDSVIKQNGTGGLPGADNIVYTDIENNTTTCMRNVLGTYFLLEKPVAPIKWKLTGETRMIAGFECRRANAIILDSIYVVAFYTDNIVSNLGPETFAGLPGMILGVALPHQHVSWFAQTVNLRNVDETSIRPPVKGNKMTSSGFLTTVKSSLGPLDPYLNEYLYMYLL</sequence>
<accession>A0A1H4D871</accession>
<dbReference type="InterPro" id="IPR005901">
    <property type="entry name" value="GLPGLI"/>
</dbReference>
<keyword evidence="2" id="KW-1185">Reference proteome</keyword>